<feature type="domain" description="N-acetylmuramoyl-L-alanine amidase" evidence="5">
    <location>
        <begin position="27"/>
        <end position="163"/>
    </location>
</feature>
<dbReference type="InterPro" id="IPR051206">
    <property type="entry name" value="NAMLAA_amidase_2"/>
</dbReference>
<feature type="non-terminal residue" evidence="6">
    <location>
        <position position="1"/>
    </location>
</feature>
<dbReference type="PANTHER" id="PTHR30417">
    <property type="entry name" value="N-ACETYLMURAMOYL-L-ALANINE AMIDASE AMID"/>
    <property type="match status" value="1"/>
</dbReference>
<dbReference type="Proteomes" id="UP000886805">
    <property type="component" value="Unassembled WGS sequence"/>
</dbReference>
<evidence type="ECO:0000313" key="6">
    <source>
        <dbReference type="EMBL" id="HIX72552.1"/>
    </source>
</evidence>
<dbReference type="InterPro" id="IPR002502">
    <property type="entry name" value="Amidase_domain"/>
</dbReference>
<evidence type="ECO:0000256" key="2">
    <source>
        <dbReference type="ARBA" id="ARBA00011901"/>
    </source>
</evidence>
<evidence type="ECO:0000259" key="5">
    <source>
        <dbReference type="SMART" id="SM00644"/>
    </source>
</evidence>
<keyword evidence="3" id="KW-0378">Hydrolase</keyword>
<comment type="catalytic activity">
    <reaction evidence="1">
        <text>Hydrolyzes the link between N-acetylmuramoyl residues and L-amino acid residues in certain cell-wall glycopeptides.</text>
        <dbReference type="EC" id="3.5.1.28"/>
    </reaction>
</comment>
<dbReference type="InterPro" id="IPR036505">
    <property type="entry name" value="Amidase/PGRP_sf"/>
</dbReference>
<comment type="caution">
    <text evidence="6">The sequence shown here is derived from an EMBL/GenBank/DDBJ whole genome shotgun (WGS) entry which is preliminary data.</text>
</comment>
<evidence type="ECO:0000313" key="7">
    <source>
        <dbReference type="Proteomes" id="UP000886805"/>
    </source>
</evidence>
<accession>A0A9D2BEI8</accession>
<organism evidence="6 7">
    <name type="scientific">Candidatus Anaerobutyricum stercoripullorum</name>
    <dbReference type="NCBI Taxonomy" id="2838456"/>
    <lineage>
        <taxon>Bacteria</taxon>
        <taxon>Bacillati</taxon>
        <taxon>Bacillota</taxon>
        <taxon>Clostridia</taxon>
        <taxon>Lachnospirales</taxon>
        <taxon>Lachnospiraceae</taxon>
        <taxon>Anaerobutyricum</taxon>
    </lineage>
</organism>
<keyword evidence="4" id="KW-0961">Cell wall biogenesis/degradation</keyword>
<dbReference type="GO" id="GO:0071555">
    <property type="term" value="P:cell wall organization"/>
    <property type="evidence" value="ECO:0007669"/>
    <property type="project" value="UniProtKB-KW"/>
</dbReference>
<dbReference type="CDD" id="cd06583">
    <property type="entry name" value="PGRP"/>
    <property type="match status" value="1"/>
</dbReference>
<name>A0A9D2BEI8_9FIRM</name>
<dbReference type="Pfam" id="PF01510">
    <property type="entry name" value="Amidase_2"/>
    <property type="match status" value="1"/>
</dbReference>
<reference evidence="6" key="1">
    <citation type="journal article" date="2021" name="PeerJ">
        <title>Extensive microbial diversity within the chicken gut microbiome revealed by metagenomics and culture.</title>
        <authorList>
            <person name="Gilroy R."/>
            <person name="Ravi A."/>
            <person name="Getino M."/>
            <person name="Pursley I."/>
            <person name="Horton D.L."/>
            <person name="Alikhan N.F."/>
            <person name="Baker D."/>
            <person name="Gharbi K."/>
            <person name="Hall N."/>
            <person name="Watson M."/>
            <person name="Adriaenssens E.M."/>
            <person name="Foster-Nyarko E."/>
            <person name="Jarju S."/>
            <person name="Secka A."/>
            <person name="Antonio M."/>
            <person name="Oren A."/>
            <person name="Chaudhuri R.R."/>
            <person name="La Ragione R."/>
            <person name="Hildebrand F."/>
            <person name="Pallen M.J."/>
        </authorList>
    </citation>
    <scope>NUCLEOTIDE SEQUENCE</scope>
    <source>
        <strain evidence="6">ChiSxjej3B15-1167</strain>
    </source>
</reference>
<dbReference type="SMART" id="SM00644">
    <property type="entry name" value="Ami_2"/>
    <property type="match status" value="1"/>
</dbReference>
<dbReference type="SUPFAM" id="SSF55846">
    <property type="entry name" value="N-acetylmuramoyl-L-alanine amidase-like"/>
    <property type="match status" value="1"/>
</dbReference>
<dbReference type="Gene3D" id="3.40.80.10">
    <property type="entry name" value="Peptidoglycan recognition protein-like"/>
    <property type="match status" value="1"/>
</dbReference>
<dbReference type="PANTHER" id="PTHR30417:SF1">
    <property type="entry name" value="N-ACETYLMURAMOYL-L-ALANINE AMIDASE AMID"/>
    <property type="match status" value="1"/>
</dbReference>
<dbReference type="GO" id="GO:0008745">
    <property type="term" value="F:N-acetylmuramoyl-L-alanine amidase activity"/>
    <property type="evidence" value="ECO:0007669"/>
    <property type="project" value="UniProtKB-EC"/>
</dbReference>
<dbReference type="GO" id="GO:0009253">
    <property type="term" value="P:peptidoglycan catabolic process"/>
    <property type="evidence" value="ECO:0007669"/>
    <property type="project" value="InterPro"/>
</dbReference>
<protein>
    <recommendedName>
        <fullName evidence="2">N-acetylmuramoyl-L-alanine amidase</fullName>
        <ecNumber evidence="2">3.5.1.28</ecNumber>
    </recommendedName>
</protein>
<dbReference type="EMBL" id="DXEQ01000173">
    <property type="protein sequence ID" value="HIX72552.1"/>
    <property type="molecule type" value="Genomic_DNA"/>
</dbReference>
<dbReference type="EC" id="3.5.1.28" evidence="2"/>
<sequence>KYEVFPAEEGPCGRPELIRDYIVENPYSRSGVPLTEVNGIVIHYVANPGSTARENRDYFENLKDTHLTKASSHFIIGLDGEIIQCIPLDEISYASNERNSDTISIECCHPGKNGKFNKKTYRSLTQLTAWLCASYGLTDADVIRHYDVTGKMCPKYFVKHEDAWMDFLSDIAEKLEKTG</sequence>
<dbReference type="GO" id="GO:0009254">
    <property type="term" value="P:peptidoglycan turnover"/>
    <property type="evidence" value="ECO:0007669"/>
    <property type="project" value="TreeGrafter"/>
</dbReference>
<reference evidence="6" key="2">
    <citation type="submission" date="2021-04" db="EMBL/GenBank/DDBJ databases">
        <authorList>
            <person name="Gilroy R."/>
        </authorList>
    </citation>
    <scope>NUCLEOTIDE SEQUENCE</scope>
    <source>
        <strain evidence="6">ChiSxjej3B15-1167</strain>
    </source>
</reference>
<gene>
    <name evidence="6" type="ORF">H9849_05975</name>
</gene>
<proteinExistence type="predicted"/>
<evidence type="ECO:0000256" key="4">
    <source>
        <dbReference type="ARBA" id="ARBA00023316"/>
    </source>
</evidence>
<evidence type="ECO:0000256" key="1">
    <source>
        <dbReference type="ARBA" id="ARBA00001561"/>
    </source>
</evidence>
<dbReference type="AlphaFoldDB" id="A0A9D2BEI8"/>
<evidence type="ECO:0000256" key="3">
    <source>
        <dbReference type="ARBA" id="ARBA00022801"/>
    </source>
</evidence>